<evidence type="ECO:0000256" key="1">
    <source>
        <dbReference type="SAM" id="MobiDB-lite"/>
    </source>
</evidence>
<organism evidence="2 3">
    <name type="scientific">Ficus carica</name>
    <name type="common">Common fig</name>
    <dbReference type="NCBI Taxonomy" id="3494"/>
    <lineage>
        <taxon>Eukaryota</taxon>
        <taxon>Viridiplantae</taxon>
        <taxon>Streptophyta</taxon>
        <taxon>Embryophyta</taxon>
        <taxon>Tracheophyta</taxon>
        <taxon>Spermatophyta</taxon>
        <taxon>Magnoliopsida</taxon>
        <taxon>eudicotyledons</taxon>
        <taxon>Gunneridae</taxon>
        <taxon>Pentapetalae</taxon>
        <taxon>rosids</taxon>
        <taxon>fabids</taxon>
        <taxon>Rosales</taxon>
        <taxon>Moraceae</taxon>
        <taxon>Ficeae</taxon>
        <taxon>Ficus</taxon>
    </lineage>
</organism>
<evidence type="ECO:0000313" key="2">
    <source>
        <dbReference type="EMBL" id="GMN66391.1"/>
    </source>
</evidence>
<protein>
    <submittedName>
        <fullName evidence="2">Uncharacterized protein</fullName>
    </submittedName>
</protein>
<feature type="region of interest" description="Disordered" evidence="1">
    <location>
        <begin position="138"/>
        <end position="164"/>
    </location>
</feature>
<proteinExistence type="predicted"/>
<gene>
    <name evidence="2" type="ORF">TIFTF001_035458</name>
</gene>
<reference evidence="2" key="1">
    <citation type="submission" date="2023-07" db="EMBL/GenBank/DDBJ databases">
        <title>draft genome sequence of fig (Ficus carica).</title>
        <authorList>
            <person name="Takahashi T."/>
            <person name="Nishimura K."/>
        </authorList>
    </citation>
    <scope>NUCLEOTIDE SEQUENCE</scope>
</reference>
<evidence type="ECO:0000313" key="3">
    <source>
        <dbReference type="Proteomes" id="UP001187192"/>
    </source>
</evidence>
<dbReference type="AlphaFoldDB" id="A0AA88E5M8"/>
<accession>A0AA88E5M8</accession>
<dbReference type="Proteomes" id="UP001187192">
    <property type="component" value="Unassembled WGS sequence"/>
</dbReference>
<name>A0AA88E5M8_FICCA</name>
<comment type="caution">
    <text evidence="2">The sequence shown here is derived from an EMBL/GenBank/DDBJ whole genome shotgun (WGS) entry which is preliminary data.</text>
</comment>
<keyword evidence="3" id="KW-1185">Reference proteome</keyword>
<sequence>MEAWPFHDGLQRPSWKHGPSTTVSKDRRGSYGFHYGFRKLYSAPCFYRIFHDGFLKNGRGSSIVESTFCSSEIDYKGRATRGQDLKSQVVVTSRVDEDKSTNTGVENTGVDTLRDEVDLKGRLSQGLSKTRVGYKRSIPQQQENCTTEDKGDSGRTLMWRKPFQ</sequence>
<dbReference type="EMBL" id="BTGU01000319">
    <property type="protein sequence ID" value="GMN66391.1"/>
    <property type="molecule type" value="Genomic_DNA"/>
</dbReference>